<gene>
    <name evidence="3" type="ORF">MASS_3073</name>
</gene>
<keyword evidence="2" id="KW-0472">Membrane</keyword>
<feature type="region of interest" description="Disordered" evidence="1">
    <location>
        <begin position="33"/>
        <end position="53"/>
    </location>
</feature>
<evidence type="ECO:0000256" key="1">
    <source>
        <dbReference type="SAM" id="MobiDB-lite"/>
    </source>
</evidence>
<evidence type="ECO:0000256" key="2">
    <source>
        <dbReference type="SAM" id="Phobius"/>
    </source>
</evidence>
<keyword evidence="2" id="KW-0812">Transmembrane</keyword>
<dbReference type="AlphaFoldDB" id="A0AB33ACU6"/>
<accession>A0AB33ACU6</accession>
<protein>
    <submittedName>
        <fullName evidence="3">Uncharacterized protein</fullName>
    </submittedName>
</protein>
<evidence type="ECO:0000313" key="4">
    <source>
        <dbReference type="Proteomes" id="UP000013961"/>
    </source>
</evidence>
<name>A0AB33ACU6_9MYCO</name>
<proteinExistence type="predicted"/>
<organism evidence="3 4">
    <name type="scientific">Mycobacteroides abscessus subsp. bolletii 50594</name>
    <dbReference type="NCBI Taxonomy" id="1303024"/>
    <lineage>
        <taxon>Bacteria</taxon>
        <taxon>Bacillati</taxon>
        <taxon>Actinomycetota</taxon>
        <taxon>Actinomycetes</taxon>
        <taxon>Mycobacteriales</taxon>
        <taxon>Mycobacteriaceae</taxon>
        <taxon>Mycobacteroides</taxon>
        <taxon>Mycobacteroides abscessus</taxon>
    </lineage>
</organism>
<keyword evidence="2" id="KW-1133">Transmembrane helix</keyword>
<feature type="transmembrane region" description="Helical" evidence="2">
    <location>
        <begin position="12"/>
        <end position="31"/>
    </location>
</feature>
<evidence type="ECO:0000313" key="3">
    <source>
        <dbReference type="EMBL" id="AGM29675.1"/>
    </source>
</evidence>
<reference evidence="3 4" key="1">
    <citation type="journal article" date="2013" name="Genome Announc.">
        <title>Complete Genome Sequence of Mycobacterium massiliense Clinical Strain Asan 50594, Belonging to the Type II Genotype.</title>
        <authorList>
            <person name="Kim B.J."/>
            <person name="Kim B.R."/>
            <person name="Hong S.H."/>
            <person name="Seok S.H."/>
            <person name="Kook Y.H."/>
            <person name="Kim B.J."/>
        </authorList>
    </citation>
    <scope>NUCLEOTIDE SEQUENCE [LARGE SCALE GENOMIC DNA]</scope>
    <source>
        <strain evidence="3 4">50594</strain>
    </source>
</reference>
<dbReference type="EMBL" id="CP004374">
    <property type="protein sequence ID" value="AGM29675.1"/>
    <property type="molecule type" value="Genomic_DNA"/>
</dbReference>
<dbReference type="Proteomes" id="UP000013961">
    <property type="component" value="Chromosome"/>
</dbReference>
<dbReference type="KEGG" id="mabb:MASS_3073"/>
<sequence>MLAVMDDHHRRFTVCSLFVVANLLVLLNMFGDRGGVRVSGDPERSREGSPLYR</sequence>